<gene>
    <name evidence="4" type="ORF">HNR70_002841</name>
</gene>
<protein>
    <submittedName>
        <fullName evidence="4">Peptidoglycan hydrolase-like protein with peptidoglycan-binding domain</fullName>
    </submittedName>
</protein>
<dbReference type="Proteomes" id="UP000588158">
    <property type="component" value="Unassembled WGS sequence"/>
</dbReference>
<dbReference type="PANTHER" id="PTHR30469">
    <property type="entry name" value="MULTIDRUG RESISTANCE PROTEIN MDTA"/>
    <property type="match status" value="1"/>
</dbReference>
<sequence length="422" mass="43692">MPSKADRPEQAERGVFTPRRSVVVLAVVLTVGIMLGLGLGYVVLRSQMATPEQRAAAASPLEPLTVTAPVLREERQQTVTLTGAVENSDTIAVRPALPQDGSASVLVKSNMKRGENVDPGMFLAEISGYPVFAISGAFPFYRDLTLGDTGEDVAQLQKGLEQAGYSPGELDGELRSSTQRALEHLLRDAGYPPDLLYDGSADEGRESSASGGDSAPLLVPRSLFVVMTDLPVSIVDVGVSVGDPLDETSTLMSVTNGPLVVTASISTVQAANVTEGQSVTFTVQDQDGELTGTVSGVESDPDNPDLSSIFITPDTALPADAVGRDARAEVVTASTDGAVLVVPIGAVRSDSSGSDYVLLAPERANDETALPERHPVVVREVIDGAAVLDEGTAPPEGAEVIVAQSERGTSPASDDAGDGDGS</sequence>
<dbReference type="InterPro" id="IPR002477">
    <property type="entry name" value="Peptidoglycan-bd-like"/>
</dbReference>
<proteinExistence type="predicted"/>
<evidence type="ECO:0000259" key="3">
    <source>
        <dbReference type="Pfam" id="PF01471"/>
    </source>
</evidence>
<dbReference type="GO" id="GO:1990281">
    <property type="term" value="C:efflux pump complex"/>
    <property type="evidence" value="ECO:0007669"/>
    <property type="project" value="TreeGrafter"/>
</dbReference>
<organism evidence="4 5">
    <name type="scientific">Brachybacterium aquaticum</name>
    <dbReference type="NCBI Taxonomy" id="1432564"/>
    <lineage>
        <taxon>Bacteria</taxon>
        <taxon>Bacillati</taxon>
        <taxon>Actinomycetota</taxon>
        <taxon>Actinomycetes</taxon>
        <taxon>Micrococcales</taxon>
        <taxon>Dermabacteraceae</taxon>
        <taxon>Brachybacterium</taxon>
    </lineage>
</organism>
<reference evidence="4 5" key="1">
    <citation type="submission" date="2020-08" db="EMBL/GenBank/DDBJ databases">
        <title>Sequencing the genomes of 1000 actinobacteria strains.</title>
        <authorList>
            <person name="Klenk H.-P."/>
        </authorList>
    </citation>
    <scope>NUCLEOTIDE SEQUENCE [LARGE SCALE GENOMIC DNA]</scope>
    <source>
        <strain evidence="4 5">DSM 28796</strain>
    </source>
</reference>
<comment type="caution">
    <text evidence="4">The sequence shown here is derived from an EMBL/GenBank/DDBJ whole genome shotgun (WGS) entry which is preliminary data.</text>
</comment>
<evidence type="ECO:0000256" key="2">
    <source>
        <dbReference type="SAM" id="Phobius"/>
    </source>
</evidence>
<keyword evidence="5" id="KW-1185">Reference proteome</keyword>
<evidence type="ECO:0000256" key="1">
    <source>
        <dbReference type="SAM" id="MobiDB-lite"/>
    </source>
</evidence>
<dbReference type="SUPFAM" id="SSF47090">
    <property type="entry name" value="PGBD-like"/>
    <property type="match status" value="1"/>
</dbReference>
<dbReference type="Gene3D" id="1.10.101.10">
    <property type="entry name" value="PGBD-like superfamily/PGBD"/>
    <property type="match status" value="1"/>
</dbReference>
<dbReference type="PANTHER" id="PTHR30469:SF15">
    <property type="entry name" value="HLYD FAMILY OF SECRETION PROTEINS"/>
    <property type="match status" value="1"/>
</dbReference>
<keyword evidence="2" id="KW-0812">Transmembrane</keyword>
<evidence type="ECO:0000313" key="4">
    <source>
        <dbReference type="EMBL" id="MBB5833028.1"/>
    </source>
</evidence>
<dbReference type="Pfam" id="PF01471">
    <property type="entry name" value="PG_binding_1"/>
    <property type="match status" value="1"/>
</dbReference>
<dbReference type="AlphaFoldDB" id="A0A841AJ31"/>
<feature type="transmembrane region" description="Helical" evidence="2">
    <location>
        <begin position="21"/>
        <end position="44"/>
    </location>
</feature>
<dbReference type="GO" id="GO:0016787">
    <property type="term" value="F:hydrolase activity"/>
    <property type="evidence" value="ECO:0007669"/>
    <property type="project" value="UniProtKB-KW"/>
</dbReference>
<feature type="domain" description="Peptidoglycan binding-like" evidence="3">
    <location>
        <begin position="149"/>
        <end position="194"/>
    </location>
</feature>
<keyword evidence="2" id="KW-1133">Transmembrane helix</keyword>
<keyword evidence="4" id="KW-0378">Hydrolase</keyword>
<feature type="region of interest" description="Disordered" evidence="1">
    <location>
        <begin position="193"/>
        <end position="213"/>
    </location>
</feature>
<dbReference type="InterPro" id="IPR036365">
    <property type="entry name" value="PGBD-like_sf"/>
</dbReference>
<accession>A0A841AJ31</accession>
<evidence type="ECO:0000313" key="5">
    <source>
        <dbReference type="Proteomes" id="UP000588158"/>
    </source>
</evidence>
<dbReference type="EMBL" id="JACHLZ010000001">
    <property type="protein sequence ID" value="MBB5833028.1"/>
    <property type="molecule type" value="Genomic_DNA"/>
</dbReference>
<dbReference type="GO" id="GO:0015562">
    <property type="term" value="F:efflux transmembrane transporter activity"/>
    <property type="evidence" value="ECO:0007669"/>
    <property type="project" value="TreeGrafter"/>
</dbReference>
<name>A0A841AJ31_9MICO</name>
<feature type="region of interest" description="Disordered" evidence="1">
    <location>
        <begin position="388"/>
        <end position="422"/>
    </location>
</feature>
<dbReference type="InterPro" id="IPR036366">
    <property type="entry name" value="PGBDSf"/>
</dbReference>
<keyword evidence="2" id="KW-0472">Membrane</keyword>